<gene>
    <name evidence="2" type="ORF">SMUL_1246</name>
</gene>
<name>A0AA86E269_SULMK</name>
<evidence type="ECO:0008006" key="4">
    <source>
        <dbReference type="Google" id="ProtNLM"/>
    </source>
</evidence>
<proteinExistence type="predicted"/>
<dbReference type="PROSITE" id="PS51257">
    <property type="entry name" value="PROKAR_LIPOPROTEIN"/>
    <property type="match status" value="1"/>
</dbReference>
<feature type="signal peptide" evidence="1">
    <location>
        <begin position="1"/>
        <end position="22"/>
    </location>
</feature>
<accession>A0AA86E269</accession>
<feature type="chain" id="PRO_5041665657" description="Lipoprotein" evidence="1">
    <location>
        <begin position="23"/>
        <end position="331"/>
    </location>
</feature>
<dbReference type="AlphaFoldDB" id="A0AA86E269"/>
<organism evidence="2 3">
    <name type="scientific">Sulfurospirillum multivorans (strain DM 12446 / JCM 15788 / NBRC 109480)</name>
    <dbReference type="NCBI Taxonomy" id="1150621"/>
    <lineage>
        <taxon>Bacteria</taxon>
        <taxon>Pseudomonadati</taxon>
        <taxon>Campylobacterota</taxon>
        <taxon>Epsilonproteobacteria</taxon>
        <taxon>Campylobacterales</taxon>
        <taxon>Sulfurospirillaceae</taxon>
        <taxon>Sulfurospirillum</taxon>
    </lineage>
</organism>
<evidence type="ECO:0000256" key="1">
    <source>
        <dbReference type="SAM" id="SignalP"/>
    </source>
</evidence>
<dbReference type="RefSeq" id="WP_025344390.1">
    <property type="nucleotide sequence ID" value="NZ_CP007201.1"/>
</dbReference>
<protein>
    <recommendedName>
        <fullName evidence="4">Lipoprotein</fullName>
    </recommendedName>
</protein>
<dbReference type="KEGG" id="smul:SMUL_1246"/>
<dbReference type="EMBL" id="CP007201">
    <property type="protein sequence ID" value="AHJ12507.1"/>
    <property type="molecule type" value="Genomic_DNA"/>
</dbReference>
<reference evidence="2 3" key="1">
    <citation type="journal article" date="2014" name="Environ. Microbiol.">
        <title>Insights into organohalide respiration and the versatile catabolism of Sulfurospirillum multivorans gained from comparative genomics and physiological studies.</title>
        <authorList>
            <person name="Goris T."/>
            <person name="Schubert T."/>
            <person name="Gadkari J."/>
            <person name="Wubet T."/>
            <person name="Tarkka M."/>
            <person name="Buscot F."/>
            <person name="Adrian L."/>
            <person name="Diekert G."/>
        </authorList>
    </citation>
    <scope>NUCLEOTIDE SEQUENCE [LARGE SCALE GENOMIC DNA]</scope>
    <source>
        <strain evidence="3">DM 12446 / JCM 15788 / NBRC 109480</strain>
    </source>
</reference>
<keyword evidence="1" id="KW-0732">Signal</keyword>
<evidence type="ECO:0000313" key="2">
    <source>
        <dbReference type="EMBL" id="AHJ12507.1"/>
    </source>
</evidence>
<dbReference type="Proteomes" id="UP000019322">
    <property type="component" value="Chromosome"/>
</dbReference>
<evidence type="ECO:0000313" key="3">
    <source>
        <dbReference type="Proteomes" id="UP000019322"/>
    </source>
</evidence>
<sequence length="331" mass="37736">MRAYRMMSIVLVGFILSACSLKNPSSKESAENQHQMGDQMDVRYYALGGKWMQKIAHHTYPEAFDDNGTRYAWKALGGDSGGDVLADTTTKCDKDGACIDLSTLNYIMTEAPCIWPYEHYYAIVGVCWNATNRGLYYTGKTVHNVPFYALIEKVYGTYGLDTNSACWYSLSPSRCEEGKKRYAWSQCLTNVQEKMPWSANNAINLKSPLKPIDPRIELYHNYTQQSNENGMVSSAEDDYLKKLFELNIKEKLGDISQEQKATLFKIDQKYRIKRASSDKAALKSPSAQLDFDALNQLFNEELKEYQNVLSEEAYLKLFGAPKSEMFDIRNQ</sequence>